<keyword evidence="3" id="KW-0963">Cytoplasm</keyword>
<dbReference type="PATRIC" id="fig|35841.7.peg.1498"/>
<evidence type="ECO:0000256" key="4">
    <source>
        <dbReference type="ARBA" id="ARBA00022500"/>
    </source>
</evidence>
<gene>
    <name evidence="7" type="ORF">B4167_3404</name>
    <name evidence="6" type="ORF">BT1A1_1585</name>
</gene>
<name>A0A090KRV2_9BACI</name>
<dbReference type="OrthoDB" id="9794382at2"/>
<dbReference type="KEGG" id="bthv:CQJ30_08360"/>
<dbReference type="EMBL" id="CCRF01000045">
    <property type="protein sequence ID" value="CEE01414.1"/>
    <property type="molecule type" value="Genomic_DNA"/>
</dbReference>
<dbReference type="PANTHER" id="PTHR22617:SF23">
    <property type="entry name" value="CHEMOTAXIS PROTEIN CHEW"/>
    <property type="match status" value="1"/>
</dbReference>
<evidence type="ECO:0000256" key="2">
    <source>
        <dbReference type="ARBA" id="ARBA00021483"/>
    </source>
</evidence>
<dbReference type="InterPro" id="IPR039315">
    <property type="entry name" value="CheW"/>
</dbReference>
<dbReference type="Proteomes" id="UP000040576">
    <property type="component" value="Unassembled WGS sequence"/>
</dbReference>
<dbReference type="Gene3D" id="2.40.50.180">
    <property type="entry name" value="CheA-289, Domain 4"/>
    <property type="match status" value="1"/>
</dbReference>
<evidence type="ECO:0000256" key="1">
    <source>
        <dbReference type="ARBA" id="ARBA00004496"/>
    </source>
</evidence>
<dbReference type="GO" id="GO:0005829">
    <property type="term" value="C:cytosol"/>
    <property type="evidence" value="ECO:0007669"/>
    <property type="project" value="TreeGrafter"/>
</dbReference>
<evidence type="ECO:0000259" key="5">
    <source>
        <dbReference type="PROSITE" id="PS50851"/>
    </source>
</evidence>
<sequence length="149" mass="17099">MPVQTEAKEQKVVVFSLNQKEYALDVQHVVSIEKMQHFTRVPHVPNYIKGVINLRGVIIPIIDLRTRFQVEAAEYNQNTRIIIVSMADKEVGLIVDEANDVMNIDMDTIESQPDVIGTERQNYIAGVVKIQDRLLILLKLEKILNFQED</sequence>
<proteinExistence type="predicted"/>
<dbReference type="GO" id="GO:0006935">
    <property type="term" value="P:chemotaxis"/>
    <property type="evidence" value="ECO:0007669"/>
    <property type="project" value="UniProtKB-KW"/>
</dbReference>
<keyword evidence="4" id="KW-0145">Chemotaxis</keyword>
<dbReference type="Gene3D" id="2.30.30.40">
    <property type="entry name" value="SH3 Domains"/>
    <property type="match status" value="1"/>
</dbReference>
<reference evidence="6 9" key="1">
    <citation type="submission" date="2014-07" db="EMBL/GenBank/DDBJ databases">
        <authorList>
            <person name="Wibberg Daniel"/>
        </authorList>
    </citation>
    <scope>NUCLEOTIDE SEQUENCE [LARGE SCALE GENOMIC DNA]</scope>
</reference>
<evidence type="ECO:0000313" key="9">
    <source>
        <dbReference type="Proteomes" id="UP000040576"/>
    </source>
</evidence>
<dbReference type="RefSeq" id="WP_034769803.1">
    <property type="nucleotide sequence ID" value="NZ_CCRF01000045.1"/>
</dbReference>
<dbReference type="GO" id="GO:0007165">
    <property type="term" value="P:signal transduction"/>
    <property type="evidence" value="ECO:0007669"/>
    <property type="project" value="InterPro"/>
</dbReference>
<dbReference type="FunFam" id="2.40.50.180:FF:000002">
    <property type="entry name" value="Chemotaxis protein CheW"/>
    <property type="match status" value="1"/>
</dbReference>
<dbReference type="EMBL" id="JXLU01000116">
    <property type="protein sequence ID" value="KIO71772.1"/>
    <property type="molecule type" value="Genomic_DNA"/>
</dbReference>
<reference evidence="7 8" key="2">
    <citation type="submission" date="2015-01" db="EMBL/GenBank/DDBJ databases">
        <title>Draft Genome Sequences of Four Bacillus thermoamylovorans Strains, Isolated From Food Products.</title>
        <authorList>
            <person name="Krawcyk A.O."/>
            <person name="Berendsen E.M."/>
            <person name="Eijlander R.T."/>
            <person name="de Jong A."/>
            <person name="Wells-Bennik M."/>
            <person name="Kuipers O.P."/>
        </authorList>
    </citation>
    <scope>NUCLEOTIDE SEQUENCE [LARGE SCALE GENOMIC DNA]</scope>
    <source>
        <strain evidence="7 8">B4167</strain>
    </source>
</reference>
<dbReference type="CDD" id="cd00732">
    <property type="entry name" value="CheW"/>
    <property type="match status" value="1"/>
</dbReference>
<evidence type="ECO:0000313" key="7">
    <source>
        <dbReference type="EMBL" id="KIO71772.1"/>
    </source>
</evidence>
<dbReference type="SUPFAM" id="SSF50341">
    <property type="entry name" value="CheW-like"/>
    <property type="match status" value="1"/>
</dbReference>
<evidence type="ECO:0000313" key="8">
    <source>
        <dbReference type="Proteomes" id="UP000032076"/>
    </source>
</evidence>
<dbReference type="PROSITE" id="PS50851">
    <property type="entry name" value="CHEW"/>
    <property type="match status" value="1"/>
</dbReference>
<dbReference type="Pfam" id="PF01584">
    <property type="entry name" value="CheW"/>
    <property type="match status" value="1"/>
</dbReference>
<feature type="domain" description="CheW-like" evidence="5">
    <location>
        <begin position="9"/>
        <end position="149"/>
    </location>
</feature>
<dbReference type="InterPro" id="IPR002545">
    <property type="entry name" value="CheW-lke_dom"/>
</dbReference>
<dbReference type="SMART" id="SM00260">
    <property type="entry name" value="CheW"/>
    <property type="match status" value="1"/>
</dbReference>
<comment type="subcellular location">
    <subcellularLocation>
        <location evidence="1">Cytoplasm</location>
    </subcellularLocation>
</comment>
<evidence type="ECO:0000256" key="3">
    <source>
        <dbReference type="ARBA" id="ARBA00022490"/>
    </source>
</evidence>
<evidence type="ECO:0000313" key="6">
    <source>
        <dbReference type="EMBL" id="CEE01414.1"/>
    </source>
</evidence>
<organism evidence="6 9">
    <name type="scientific">Caldibacillus thermoamylovorans</name>
    <dbReference type="NCBI Taxonomy" id="35841"/>
    <lineage>
        <taxon>Bacteria</taxon>
        <taxon>Bacillati</taxon>
        <taxon>Bacillota</taxon>
        <taxon>Bacilli</taxon>
        <taxon>Bacillales</taxon>
        <taxon>Bacillaceae</taxon>
        <taxon>Caldibacillus</taxon>
    </lineage>
</organism>
<dbReference type="InterPro" id="IPR036061">
    <property type="entry name" value="CheW-like_dom_sf"/>
</dbReference>
<accession>A0A090KRV2</accession>
<keyword evidence="9" id="KW-1185">Reference proteome</keyword>
<dbReference type="AlphaFoldDB" id="A0A090KRV2"/>
<dbReference type="PANTHER" id="PTHR22617">
    <property type="entry name" value="CHEMOTAXIS SENSOR HISTIDINE KINASE-RELATED"/>
    <property type="match status" value="1"/>
</dbReference>
<protein>
    <recommendedName>
        <fullName evidence="2">Chemotaxis protein CheW</fullName>
    </recommendedName>
</protein>
<dbReference type="Proteomes" id="UP000032076">
    <property type="component" value="Unassembled WGS sequence"/>
</dbReference>